<evidence type="ECO:0000313" key="13">
    <source>
        <dbReference type="Proteomes" id="UP000016931"/>
    </source>
</evidence>
<dbReference type="FunFam" id="1.20.1250.20:FF:000011">
    <property type="entry name" value="MFS multidrug transporter, putative"/>
    <property type="match status" value="1"/>
</dbReference>
<feature type="transmembrane region" description="Helical" evidence="10">
    <location>
        <begin position="197"/>
        <end position="216"/>
    </location>
</feature>
<feature type="transmembrane region" description="Helical" evidence="10">
    <location>
        <begin position="465"/>
        <end position="487"/>
    </location>
</feature>
<dbReference type="GO" id="GO:0140115">
    <property type="term" value="P:export across plasma membrane"/>
    <property type="evidence" value="ECO:0007669"/>
    <property type="project" value="UniProtKB-ARBA"/>
</dbReference>
<dbReference type="OrthoDB" id="3365399at2759"/>
<evidence type="ECO:0000256" key="2">
    <source>
        <dbReference type="ARBA" id="ARBA00022692"/>
    </source>
</evidence>
<keyword evidence="13" id="KW-1185">Reference proteome</keyword>
<evidence type="ECO:0000256" key="6">
    <source>
        <dbReference type="ARBA" id="ARBA00053977"/>
    </source>
</evidence>
<feature type="transmembrane region" description="Helical" evidence="10">
    <location>
        <begin position="222"/>
        <end position="241"/>
    </location>
</feature>
<dbReference type="GeneID" id="27901770"/>
<feature type="transmembrane region" description="Helical" evidence="10">
    <location>
        <begin position="395"/>
        <end position="417"/>
    </location>
</feature>
<evidence type="ECO:0000256" key="5">
    <source>
        <dbReference type="ARBA" id="ARBA00038347"/>
    </source>
</evidence>
<evidence type="ECO:0000256" key="8">
    <source>
        <dbReference type="ARBA" id="ARBA00077167"/>
    </source>
</evidence>
<feature type="transmembrane region" description="Helical" evidence="10">
    <location>
        <begin position="253"/>
        <end position="282"/>
    </location>
</feature>
<dbReference type="HOGENOM" id="CLU_008455_11_6_1"/>
<evidence type="ECO:0000256" key="10">
    <source>
        <dbReference type="SAM" id="Phobius"/>
    </source>
</evidence>
<dbReference type="Gene3D" id="1.20.1250.20">
    <property type="entry name" value="MFS general substrate transporter like domains"/>
    <property type="match status" value="1"/>
</dbReference>
<dbReference type="PANTHER" id="PTHR23502:SF12">
    <property type="entry name" value="MULTIDRUG TRANSPORTER, PUTATIVE (AFU_ORTHOLOGUE AFUA_1G06440)-RELATED"/>
    <property type="match status" value="1"/>
</dbReference>
<feature type="transmembrane region" description="Helical" evidence="10">
    <location>
        <begin position="499"/>
        <end position="521"/>
    </location>
</feature>
<comment type="subcellular location">
    <subcellularLocation>
        <location evidence="1">Membrane</location>
        <topology evidence="1">Multi-pass membrane protein</topology>
    </subcellularLocation>
</comment>
<feature type="compositionally biased region" description="Polar residues" evidence="9">
    <location>
        <begin position="37"/>
        <end position="50"/>
    </location>
</feature>
<evidence type="ECO:0000256" key="7">
    <source>
        <dbReference type="ARBA" id="ARBA00069139"/>
    </source>
</evidence>
<protein>
    <recommendedName>
        <fullName evidence="7">Cercosporin MFS transporter CTB4</fullName>
    </recommendedName>
    <alternativeName>
        <fullName evidence="8">Cercosporin toxin biosynthesis cluster protein 4</fullName>
    </alternativeName>
</protein>
<feature type="compositionally biased region" description="Basic and acidic residues" evidence="9">
    <location>
        <begin position="52"/>
        <end position="74"/>
    </location>
</feature>
<feature type="transmembrane region" description="Helical" evidence="10">
    <location>
        <begin position="359"/>
        <end position="383"/>
    </location>
</feature>
<dbReference type="eggNOG" id="KOG0255">
    <property type="taxonomic scope" value="Eukaryota"/>
</dbReference>
<dbReference type="GO" id="GO:0005886">
    <property type="term" value="C:plasma membrane"/>
    <property type="evidence" value="ECO:0007669"/>
    <property type="project" value="TreeGrafter"/>
</dbReference>
<dbReference type="RefSeq" id="XP_016762305.1">
    <property type="nucleotide sequence ID" value="XM_016904633.1"/>
</dbReference>
<feature type="region of interest" description="Disordered" evidence="9">
    <location>
        <begin position="575"/>
        <end position="606"/>
    </location>
</feature>
<name>M3D8G5_SPHMS</name>
<comment type="function">
    <text evidence="6">MFS transporter; part of the gene cluster that mediates the biosynthesis of cercosporin, a light-activated, non-host-selective toxin. The perylenequinone chromophore of cercosporin absorbs light energy to attain an electronically-activated triplet state and produces active oxygen species such as the hydroxyl radical, superoxide, hydrogen peroxide or singlet oxygen upon reaction with oxygen molecules. These reactive oxygen species cause damage to various cellular components including lipids, proteins and nucleic acids. Responsible for secretion and accumulation of cercosporin, but does not play any roles in self-protection against the toxicity of cercosporin.</text>
</comment>
<dbReference type="Pfam" id="PF07690">
    <property type="entry name" value="MFS_1"/>
    <property type="match status" value="1"/>
</dbReference>
<dbReference type="GO" id="GO:0022857">
    <property type="term" value="F:transmembrane transporter activity"/>
    <property type="evidence" value="ECO:0007669"/>
    <property type="project" value="InterPro"/>
</dbReference>
<sequence>MTSSPMMESKYKTTAKECVALDENRRESYMTVEHPLSPTSTNSDSISIFSRPSREIYPRHSRDSRDRALHHDSSRASSTNAVGGVVATMERTWTQGTAGTTGTQDLAFEVDFEEDDTSNPRNWSLLYKAFVILVFSVSTTTTVLFSTSYTSAIPGMVAEFHLTESEGISGVTTYLLGMATGSVVLAPLSEMYGRRPIYLITMALFAILAVPCAVAQNIGTILAARFFVAFCAAAMISNAPGTVNDIVDEDNRALAFSVWSIGPMNGPVIGPLVGGFVFQYLGWRWTNWVVVIAGGVAWIAVAIVPETYTPSLLRKKAAKRRKDTGNDKYWSRYDDKLSFLPLLKVNLTRPFVLAVTEPICIFWDVYIALVYGILYMCFVAYPIVFRDLRGWNPSFTGLSFLGTGVGSMIVIVCEPLLRRMINAHKHDPETGRPFPEAMVSVVCIASILVPIGQIIFSWTCTPDKAHWVVPILAGIPFGAGNAGVFIYASNYLVQSYDIYAASALAGNAVLRSVMGATLPLAGPSLYSTLGPNWAGTLLGLLEVVCIPIPFVFYYYGHRIREKSVLIKEMAEEQRQRDAKQKRAADRLARRKEAEAHAGAAAKETKAGLEKDIEKGFDCGK</sequence>
<feature type="region of interest" description="Disordered" evidence="9">
    <location>
        <begin position="34"/>
        <end position="80"/>
    </location>
</feature>
<dbReference type="CDD" id="cd17323">
    <property type="entry name" value="MFS_Tpo1_MDR_like"/>
    <property type="match status" value="1"/>
</dbReference>
<dbReference type="InterPro" id="IPR011701">
    <property type="entry name" value="MFS"/>
</dbReference>
<feature type="transmembrane region" description="Helical" evidence="10">
    <location>
        <begin position="288"/>
        <end position="313"/>
    </location>
</feature>
<dbReference type="EMBL" id="KB456262">
    <property type="protein sequence ID" value="EMF14184.1"/>
    <property type="molecule type" value="Genomic_DNA"/>
</dbReference>
<dbReference type="Proteomes" id="UP000016931">
    <property type="component" value="Unassembled WGS sequence"/>
</dbReference>
<feature type="domain" description="Major facilitator superfamily (MFS) profile" evidence="11">
    <location>
        <begin position="124"/>
        <end position="559"/>
    </location>
</feature>
<proteinExistence type="inferred from homology"/>
<evidence type="ECO:0000256" key="4">
    <source>
        <dbReference type="ARBA" id="ARBA00023136"/>
    </source>
</evidence>
<evidence type="ECO:0000256" key="9">
    <source>
        <dbReference type="SAM" id="MobiDB-lite"/>
    </source>
</evidence>
<dbReference type="SUPFAM" id="SSF103473">
    <property type="entry name" value="MFS general substrate transporter"/>
    <property type="match status" value="1"/>
</dbReference>
<feature type="transmembrane region" description="Helical" evidence="10">
    <location>
        <begin position="533"/>
        <end position="555"/>
    </location>
</feature>
<accession>M3D8G5</accession>
<evidence type="ECO:0000313" key="12">
    <source>
        <dbReference type="EMBL" id="EMF14184.1"/>
    </source>
</evidence>
<keyword evidence="3 10" id="KW-1133">Transmembrane helix</keyword>
<keyword evidence="4 10" id="KW-0472">Membrane</keyword>
<dbReference type="GO" id="GO:0042908">
    <property type="term" value="P:xenobiotic transport"/>
    <property type="evidence" value="ECO:0007669"/>
    <property type="project" value="UniProtKB-ARBA"/>
</dbReference>
<dbReference type="OMA" id="IACEPLF"/>
<feature type="compositionally biased region" description="Basic and acidic residues" evidence="9">
    <location>
        <begin position="575"/>
        <end position="595"/>
    </location>
</feature>
<feature type="transmembrane region" description="Helical" evidence="10">
    <location>
        <begin position="167"/>
        <end position="185"/>
    </location>
</feature>
<feature type="transmembrane region" description="Helical" evidence="10">
    <location>
        <begin position="125"/>
        <end position="147"/>
    </location>
</feature>
<dbReference type="AlphaFoldDB" id="M3D8G5"/>
<comment type="similarity">
    <text evidence="5">Belongs to the major facilitator superfamily. CAR1 family.</text>
</comment>
<dbReference type="InterPro" id="IPR020846">
    <property type="entry name" value="MFS_dom"/>
</dbReference>
<dbReference type="PANTHER" id="PTHR23502">
    <property type="entry name" value="MAJOR FACILITATOR SUPERFAMILY"/>
    <property type="match status" value="1"/>
</dbReference>
<reference evidence="12 13" key="1">
    <citation type="journal article" date="2012" name="PLoS Pathog.">
        <title>Diverse lifestyles and strategies of plant pathogenesis encoded in the genomes of eighteen Dothideomycetes fungi.</title>
        <authorList>
            <person name="Ohm R.A."/>
            <person name="Feau N."/>
            <person name="Henrissat B."/>
            <person name="Schoch C.L."/>
            <person name="Horwitz B.A."/>
            <person name="Barry K.W."/>
            <person name="Condon B.J."/>
            <person name="Copeland A.C."/>
            <person name="Dhillon B."/>
            <person name="Glaser F."/>
            <person name="Hesse C.N."/>
            <person name="Kosti I."/>
            <person name="LaButti K."/>
            <person name="Lindquist E.A."/>
            <person name="Lucas S."/>
            <person name="Salamov A.A."/>
            <person name="Bradshaw R.E."/>
            <person name="Ciuffetti L."/>
            <person name="Hamelin R.C."/>
            <person name="Kema G.H.J."/>
            <person name="Lawrence C."/>
            <person name="Scott J.A."/>
            <person name="Spatafora J.W."/>
            <person name="Turgeon B.G."/>
            <person name="de Wit P.J.G.M."/>
            <person name="Zhong S."/>
            <person name="Goodwin S.B."/>
            <person name="Grigoriev I.V."/>
        </authorList>
    </citation>
    <scope>NUCLEOTIDE SEQUENCE [LARGE SCALE GENOMIC DNA]</scope>
    <source>
        <strain evidence="12 13">SO2202</strain>
    </source>
</reference>
<evidence type="ECO:0000259" key="11">
    <source>
        <dbReference type="PROSITE" id="PS50850"/>
    </source>
</evidence>
<evidence type="ECO:0000256" key="1">
    <source>
        <dbReference type="ARBA" id="ARBA00004141"/>
    </source>
</evidence>
<dbReference type="PROSITE" id="PS50850">
    <property type="entry name" value="MFS"/>
    <property type="match status" value="1"/>
</dbReference>
<feature type="transmembrane region" description="Helical" evidence="10">
    <location>
        <begin position="437"/>
        <end position="459"/>
    </location>
</feature>
<dbReference type="InterPro" id="IPR005829">
    <property type="entry name" value="Sugar_transporter_CS"/>
</dbReference>
<dbReference type="InterPro" id="IPR036259">
    <property type="entry name" value="MFS_trans_sf"/>
</dbReference>
<organism evidence="12 13">
    <name type="scientific">Sphaerulina musiva (strain SO2202)</name>
    <name type="common">Poplar stem canker fungus</name>
    <name type="synonym">Septoria musiva</name>
    <dbReference type="NCBI Taxonomy" id="692275"/>
    <lineage>
        <taxon>Eukaryota</taxon>
        <taxon>Fungi</taxon>
        <taxon>Dikarya</taxon>
        <taxon>Ascomycota</taxon>
        <taxon>Pezizomycotina</taxon>
        <taxon>Dothideomycetes</taxon>
        <taxon>Dothideomycetidae</taxon>
        <taxon>Mycosphaerellales</taxon>
        <taxon>Mycosphaerellaceae</taxon>
        <taxon>Sphaerulina</taxon>
    </lineage>
</organism>
<gene>
    <name evidence="12" type="ORF">SEPMUDRAFT_147990</name>
</gene>
<keyword evidence="2 10" id="KW-0812">Transmembrane</keyword>
<dbReference type="PROSITE" id="PS00216">
    <property type="entry name" value="SUGAR_TRANSPORT_1"/>
    <property type="match status" value="1"/>
</dbReference>
<dbReference type="STRING" id="692275.M3D8G5"/>
<evidence type="ECO:0000256" key="3">
    <source>
        <dbReference type="ARBA" id="ARBA00022989"/>
    </source>
</evidence>